<proteinExistence type="predicted"/>
<dbReference type="AlphaFoldDB" id="A0AAD4J5R6"/>
<comment type="caution">
    <text evidence="1">The sequence shown here is derived from an EMBL/GenBank/DDBJ whole genome shotgun (WGS) entry which is preliminary data.</text>
</comment>
<evidence type="ECO:0000313" key="2">
    <source>
        <dbReference type="Proteomes" id="UP001190926"/>
    </source>
</evidence>
<dbReference type="InterPro" id="IPR007750">
    <property type="entry name" value="DUF674"/>
</dbReference>
<dbReference type="Proteomes" id="UP001190926">
    <property type="component" value="Unassembled WGS sequence"/>
</dbReference>
<dbReference type="EMBL" id="SDAM02000152">
    <property type="protein sequence ID" value="KAH6827115.1"/>
    <property type="molecule type" value="Genomic_DNA"/>
</dbReference>
<organism evidence="1 2">
    <name type="scientific">Perilla frutescens var. hirtella</name>
    <name type="common">Perilla citriodora</name>
    <name type="synonym">Perilla setoyensis</name>
    <dbReference type="NCBI Taxonomy" id="608512"/>
    <lineage>
        <taxon>Eukaryota</taxon>
        <taxon>Viridiplantae</taxon>
        <taxon>Streptophyta</taxon>
        <taxon>Embryophyta</taxon>
        <taxon>Tracheophyta</taxon>
        <taxon>Spermatophyta</taxon>
        <taxon>Magnoliopsida</taxon>
        <taxon>eudicotyledons</taxon>
        <taxon>Gunneridae</taxon>
        <taxon>Pentapetalae</taxon>
        <taxon>asterids</taxon>
        <taxon>lamiids</taxon>
        <taxon>Lamiales</taxon>
        <taxon>Lamiaceae</taxon>
        <taxon>Nepetoideae</taxon>
        <taxon>Elsholtzieae</taxon>
        <taxon>Perilla</taxon>
    </lineage>
</organism>
<gene>
    <name evidence="1" type="ORF">C2S53_004721</name>
</gene>
<accession>A0AAD4J5R6</accession>
<dbReference type="Pfam" id="PF05056">
    <property type="entry name" value="DUF674"/>
    <property type="match status" value="1"/>
</dbReference>
<evidence type="ECO:0000313" key="1">
    <source>
        <dbReference type="EMBL" id="KAH6827115.1"/>
    </source>
</evidence>
<evidence type="ECO:0008006" key="3">
    <source>
        <dbReference type="Google" id="ProtNLM"/>
    </source>
</evidence>
<dbReference type="PANTHER" id="PTHR33103">
    <property type="entry name" value="OS01G0153900 PROTEIN"/>
    <property type="match status" value="1"/>
</dbReference>
<protein>
    <recommendedName>
        <fullName evidence="3">DUF674 family protein</fullName>
    </recommendedName>
</protein>
<reference evidence="1 2" key="1">
    <citation type="journal article" date="2021" name="Nat. Commun.">
        <title>Incipient diploidization of the medicinal plant Perilla within 10,000 years.</title>
        <authorList>
            <person name="Zhang Y."/>
            <person name="Shen Q."/>
            <person name="Leng L."/>
            <person name="Zhang D."/>
            <person name="Chen S."/>
            <person name="Shi Y."/>
            <person name="Ning Z."/>
            <person name="Chen S."/>
        </authorList>
    </citation>
    <scope>NUCLEOTIDE SEQUENCE [LARGE SCALE GENOMIC DNA]</scope>
    <source>
        <strain evidence="2">cv. PC099</strain>
    </source>
</reference>
<sequence length="470" mass="52474">MSNAKSDAPLSLKIMINKQKTKVLFAEADSDFADVLLSFLTLPLGKIARVLENHYGDKAPVFGSLSTLYKSLVNLDNARFVTEAAQMMLTNPWSSFEDDCRNLKLDISDSRPPKYYTCSDYWCDFLFSDNICMYYGSASCDCGKTLNKREIISDPPAADGEGVFTKNTASFIVYDNLRMVPYATGFLQTLRNLGIRDAHGAELRIVNFGIGKVIELLKCCLLSETPLTDLILNNSQNSSCAARQSESLLSFHQIEKKEAGNSKNITLKVTVQKSTKKLLFAQGEADFVELLFSFLTIPLGGVEFLLKNNTCLKNVDNLYRSLSDAIDDKYFKTPVTKNRLMNPKLPHGYTSKNQFLPLSEESAPTLYYEGGKFYYNKQSESNVVSYFRSPKGQGNFVKEESTYMITDDLTVTPFCMTLGLNILDRLNIPLCDVGELEVPVGLEEVLRILKASLTSTFALTNGLANHILYS</sequence>
<keyword evidence="2" id="KW-1185">Reference proteome</keyword>
<name>A0AAD4J5R6_PERFH</name>
<dbReference type="PANTHER" id="PTHR33103:SF27">
    <property type="entry name" value="OS04G0594700 PROTEIN"/>
    <property type="match status" value="1"/>
</dbReference>